<feature type="compositionally biased region" description="Basic and acidic residues" evidence="1">
    <location>
        <begin position="1"/>
        <end position="24"/>
    </location>
</feature>
<evidence type="ECO:0000256" key="1">
    <source>
        <dbReference type="SAM" id="MobiDB-lite"/>
    </source>
</evidence>
<name>A0ABS6SXG9_9RHOB</name>
<feature type="transmembrane region" description="Helical" evidence="2">
    <location>
        <begin position="38"/>
        <end position="59"/>
    </location>
</feature>
<evidence type="ECO:0000256" key="2">
    <source>
        <dbReference type="SAM" id="Phobius"/>
    </source>
</evidence>
<dbReference type="Proteomes" id="UP000756530">
    <property type="component" value="Unassembled WGS sequence"/>
</dbReference>
<dbReference type="EMBL" id="JAHUZE010000001">
    <property type="protein sequence ID" value="MBV7377663.1"/>
    <property type="molecule type" value="Genomic_DNA"/>
</dbReference>
<sequence>MSETDRRRQTVGRDSDVSGDDVKRSNSKRSQSQIIDKLFVVILFVVVGGFELLLGWAVYREIAQPVGYTGSSVNLVPLIALGILTLIAAAAVFPRNPEFDQR</sequence>
<keyword evidence="4" id="KW-1185">Reference proteome</keyword>
<accession>A0ABS6SXG9</accession>
<organism evidence="3 4">
    <name type="scientific">Maritimibacter dapengensis</name>
    <dbReference type="NCBI Taxonomy" id="2836868"/>
    <lineage>
        <taxon>Bacteria</taxon>
        <taxon>Pseudomonadati</taxon>
        <taxon>Pseudomonadota</taxon>
        <taxon>Alphaproteobacteria</taxon>
        <taxon>Rhodobacterales</taxon>
        <taxon>Roseobacteraceae</taxon>
        <taxon>Maritimibacter</taxon>
    </lineage>
</organism>
<keyword evidence="2" id="KW-1133">Transmembrane helix</keyword>
<evidence type="ECO:0008006" key="5">
    <source>
        <dbReference type="Google" id="ProtNLM"/>
    </source>
</evidence>
<evidence type="ECO:0000313" key="3">
    <source>
        <dbReference type="EMBL" id="MBV7377663.1"/>
    </source>
</evidence>
<gene>
    <name evidence="3" type="ORF">KJP28_01915</name>
</gene>
<protein>
    <recommendedName>
        <fullName evidence="5">Tripartite ATP-independent transporter, DctQ component</fullName>
    </recommendedName>
</protein>
<keyword evidence="2" id="KW-0812">Transmembrane</keyword>
<evidence type="ECO:0000313" key="4">
    <source>
        <dbReference type="Proteomes" id="UP000756530"/>
    </source>
</evidence>
<proteinExistence type="predicted"/>
<keyword evidence="2" id="KW-0472">Membrane</keyword>
<reference evidence="3 4" key="1">
    <citation type="submission" date="2021-05" db="EMBL/GenBank/DDBJ databases">
        <title>Culturable bacteria isolated from Daya Bay.</title>
        <authorList>
            <person name="Zheng W."/>
            <person name="Yu S."/>
            <person name="Huang Y."/>
        </authorList>
    </citation>
    <scope>NUCLEOTIDE SEQUENCE [LARGE SCALE GENOMIC DNA]</scope>
    <source>
        <strain evidence="3 4">DP4N28-5</strain>
    </source>
</reference>
<feature type="region of interest" description="Disordered" evidence="1">
    <location>
        <begin position="1"/>
        <end position="30"/>
    </location>
</feature>
<dbReference type="RefSeq" id="WP_218390538.1">
    <property type="nucleotide sequence ID" value="NZ_JAHUZE010000001.1"/>
</dbReference>
<comment type="caution">
    <text evidence="3">The sequence shown here is derived from an EMBL/GenBank/DDBJ whole genome shotgun (WGS) entry which is preliminary data.</text>
</comment>
<feature type="transmembrane region" description="Helical" evidence="2">
    <location>
        <begin position="71"/>
        <end position="93"/>
    </location>
</feature>